<sequence>MSRLVVVLNSSILISDSTASESGYRSGLSLAGRVKIFISIHNFRISSYCSHESGGSKGQGINPRRHGFKDHRGSQVPPRQGDAPRERVDRDSGNINPFMRVTNYMTRHLATLRES</sequence>
<gene>
    <name evidence="3" type="primary">LOC105422660</name>
</gene>
<dbReference type="KEGG" id="pbar:105422660"/>
<dbReference type="Proteomes" id="UP000504615">
    <property type="component" value="Unplaced"/>
</dbReference>
<dbReference type="GeneID" id="105422660"/>
<feature type="compositionally biased region" description="Basic and acidic residues" evidence="1">
    <location>
        <begin position="82"/>
        <end position="92"/>
    </location>
</feature>
<dbReference type="RefSeq" id="XP_011630443.2">
    <property type="nucleotide sequence ID" value="XM_011632141.2"/>
</dbReference>
<dbReference type="AlphaFoldDB" id="A0A6I9VUK1"/>
<evidence type="ECO:0000256" key="1">
    <source>
        <dbReference type="SAM" id="MobiDB-lite"/>
    </source>
</evidence>
<organism evidence="2 3">
    <name type="scientific">Pogonomyrmex barbatus</name>
    <name type="common">red harvester ant</name>
    <dbReference type="NCBI Taxonomy" id="144034"/>
    <lineage>
        <taxon>Eukaryota</taxon>
        <taxon>Metazoa</taxon>
        <taxon>Ecdysozoa</taxon>
        <taxon>Arthropoda</taxon>
        <taxon>Hexapoda</taxon>
        <taxon>Insecta</taxon>
        <taxon>Pterygota</taxon>
        <taxon>Neoptera</taxon>
        <taxon>Endopterygota</taxon>
        <taxon>Hymenoptera</taxon>
        <taxon>Apocrita</taxon>
        <taxon>Aculeata</taxon>
        <taxon>Formicoidea</taxon>
        <taxon>Formicidae</taxon>
        <taxon>Myrmicinae</taxon>
        <taxon>Pogonomyrmex</taxon>
    </lineage>
</organism>
<keyword evidence="2" id="KW-1185">Reference proteome</keyword>
<proteinExistence type="predicted"/>
<evidence type="ECO:0000313" key="2">
    <source>
        <dbReference type="Proteomes" id="UP000504615"/>
    </source>
</evidence>
<name>A0A6I9VUK1_9HYME</name>
<evidence type="ECO:0000313" key="3">
    <source>
        <dbReference type="RefSeq" id="XP_011630443.2"/>
    </source>
</evidence>
<reference evidence="3" key="1">
    <citation type="submission" date="2025-08" db="UniProtKB">
        <authorList>
            <consortium name="RefSeq"/>
        </authorList>
    </citation>
    <scope>IDENTIFICATION</scope>
</reference>
<accession>A0A6I9VUK1</accession>
<protein>
    <submittedName>
        <fullName evidence="3">Uncharacterized protein LOC105422660</fullName>
    </submittedName>
</protein>
<feature type="region of interest" description="Disordered" evidence="1">
    <location>
        <begin position="49"/>
        <end position="97"/>
    </location>
</feature>